<dbReference type="Proteomes" id="UP000242254">
    <property type="component" value="Unassembled WGS sequence"/>
</dbReference>
<evidence type="ECO:0000259" key="1">
    <source>
        <dbReference type="Pfam" id="PF10551"/>
    </source>
</evidence>
<dbReference type="GeneID" id="35441436"/>
<dbReference type="EMBL" id="KZ303865">
    <property type="protein sequence ID" value="PHZ08380.1"/>
    <property type="molecule type" value="Genomic_DNA"/>
</dbReference>
<dbReference type="InterPro" id="IPR018289">
    <property type="entry name" value="MULE_transposase_dom"/>
</dbReference>
<feature type="domain" description="MULE transposase" evidence="1">
    <location>
        <begin position="4"/>
        <end position="97"/>
    </location>
</feature>
<organism evidence="2 3">
    <name type="scientific">Rhizopus microsporus ATCC 52813</name>
    <dbReference type="NCBI Taxonomy" id="1340429"/>
    <lineage>
        <taxon>Eukaryota</taxon>
        <taxon>Fungi</taxon>
        <taxon>Fungi incertae sedis</taxon>
        <taxon>Mucoromycota</taxon>
        <taxon>Mucoromycotina</taxon>
        <taxon>Mucoromycetes</taxon>
        <taxon>Mucorales</taxon>
        <taxon>Mucorineae</taxon>
        <taxon>Rhizopodaceae</taxon>
        <taxon>Rhizopus</taxon>
    </lineage>
</organism>
<dbReference type="RefSeq" id="XP_023462088.1">
    <property type="nucleotide sequence ID" value="XM_023610446.1"/>
</dbReference>
<accession>A0A2G4SHY5</accession>
<sequence length="154" mass="17529">MTNHSMVLLNIVGTDCVSGQVKSTLANIHITGVWMDNENESDYEWALECFKECVFPASSTIELPNVFVTDNDKPLKKALDKSFPQSDKLLCYVYIMRRFQVHGLSKLTSLYSTEENKKYEKREIAQLASDIALSANTRQHLNVAIVKYKAYSKL</sequence>
<name>A0A2G4SHY5_RHIZD</name>
<dbReference type="AlphaFoldDB" id="A0A2G4SHY5"/>
<dbReference type="Pfam" id="PF10551">
    <property type="entry name" value="MULE"/>
    <property type="match status" value="1"/>
</dbReference>
<evidence type="ECO:0000313" key="2">
    <source>
        <dbReference type="EMBL" id="PHZ08380.1"/>
    </source>
</evidence>
<protein>
    <recommendedName>
        <fullName evidence="1">MULE transposase domain-containing protein</fullName>
    </recommendedName>
</protein>
<reference evidence="2 3" key="1">
    <citation type="journal article" date="2016" name="Proc. Natl. Acad. Sci. U.S.A.">
        <title>Lipid metabolic changes in an early divergent fungus govern the establishment of a mutualistic symbiosis with endobacteria.</title>
        <authorList>
            <person name="Lastovetsky O.A."/>
            <person name="Gaspar M.L."/>
            <person name="Mondo S.J."/>
            <person name="LaButti K.M."/>
            <person name="Sandor L."/>
            <person name="Grigoriev I.V."/>
            <person name="Henry S.A."/>
            <person name="Pawlowska T.E."/>
        </authorList>
    </citation>
    <scope>NUCLEOTIDE SEQUENCE [LARGE SCALE GENOMIC DNA]</scope>
    <source>
        <strain evidence="2 3">ATCC 52813</strain>
    </source>
</reference>
<gene>
    <name evidence="2" type="ORF">RHIMIDRAFT_247787</name>
</gene>
<keyword evidence="3" id="KW-1185">Reference proteome</keyword>
<proteinExistence type="predicted"/>
<evidence type="ECO:0000313" key="3">
    <source>
        <dbReference type="Proteomes" id="UP000242254"/>
    </source>
</evidence>